<dbReference type="Pfam" id="PF00763">
    <property type="entry name" value="THF_DHG_CYH"/>
    <property type="match status" value="1"/>
</dbReference>
<dbReference type="InterPro" id="IPR020630">
    <property type="entry name" value="THF_DH/CycHdrlase_cat_dom"/>
</dbReference>
<keyword evidence="3" id="KW-1185">Reference proteome</keyword>
<gene>
    <name evidence="2" type="ORF">QFW96_24435</name>
</gene>
<evidence type="ECO:0000259" key="1">
    <source>
        <dbReference type="Pfam" id="PF00763"/>
    </source>
</evidence>
<reference evidence="2 3" key="1">
    <citation type="submission" date="2023-04" db="EMBL/GenBank/DDBJ databases">
        <title>Draft genome sequence of Saccharopolyspora sp. TS4A08 isolated from sweet potato rhizospheric soil.</title>
        <authorList>
            <person name="Suksaard P."/>
            <person name="Duangmal K."/>
        </authorList>
    </citation>
    <scope>NUCLEOTIDE SEQUENCE [LARGE SCALE GENOMIC DNA]</scope>
    <source>
        <strain evidence="2 3">TS4A08</strain>
    </source>
</reference>
<feature type="domain" description="Tetrahydrofolate dehydrogenase/cyclohydrolase catalytic" evidence="1">
    <location>
        <begin position="2"/>
        <end position="69"/>
    </location>
</feature>
<organism evidence="2 3">
    <name type="scientific">Saccharopolyspora ipomoeae</name>
    <dbReference type="NCBI Taxonomy" id="3042027"/>
    <lineage>
        <taxon>Bacteria</taxon>
        <taxon>Bacillati</taxon>
        <taxon>Actinomycetota</taxon>
        <taxon>Actinomycetes</taxon>
        <taxon>Pseudonocardiales</taxon>
        <taxon>Pseudonocardiaceae</taxon>
        <taxon>Saccharopolyspora</taxon>
    </lineage>
</organism>
<dbReference type="InterPro" id="IPR046346">
    <property type="entry name" value="Aminoacid_DH-like_N_sf"/>
</dbReference>
<protein>
    <submittedName>
        <fullName evidence="2">Tetrahydrofolate dehydrogenase/cyclohydrolase catalytic domain-containing protein</fullName>
    </submittedName>
</protein>
<evidence type="ECO:0000313" key="3">
    <source>
        <dbReference type="Proteomes" id="UP001237595"/>
    </source>
</evidence>
<comment type="caution">
    <text evidence="2">The sequence shown here is derived from an EMBL/GenBank/DDBJ whole genome shotgun (WGS) entry which is preliminary data.</text>
</comment>
<sequence>MEEDVHRLRAEGLGIGLATVVVGEEYSSAAYERRLRRLADELGVPYSHQHLNADATQDDVLARIAQLTTIPRSRALTQRSP</sequence>
<proteinExistence type="predicted"/>
<dbReference type="SUPFAM" id="SSF53223">
    <property type="entry name" value="Aminoacid dehydrogenase-like, N-terminal domain"/>
    <property type="match status" value="1"/>
</dbReference>
<name>A0ABT6PUY3_9PSEU</name>
<accession>A0ABT6PUY3</accession>
<dbReference type="EMBL" id="JASAOF010000021">
    <property type="protein sequence ID" value="MDI2031797.1"/>
    <property type="molecule type" value="Genomic_DNA"/>
</dbReference>
<dbReference type="Proteomes" id="UP001237595">
    <property type="component" value="Unassembled WGS sequence"/>
</dbReference>
<dbReference type="Gene3D" id="3.40.50.10860">
    <property type="entry name" value="Leucine Dehydrogenase, chain A, domain 1"/>
    <property type="match status" value="1"/>
</dbReference>
<evidence type="ECO:0000313" key="2">
    <source>
        <dbReference type="EMBL" id="MDI2031797.1"/>
    </source>
</evidence>